<accession>A0A6C2CJ77</accession>
<sequence>MSGVFAERERVETRVLGALRCIDAVTGTPVGRAMELQADGADILLNRSGLHIIRRAAALAAHEARFDSPPALPAIGSVVLALTISDPLGVYLPRRATLALPRDPDPANAAGANSLFRPADLPLFPSPSAPVAVNWAVLRVSVAAGTGEHLGGALLRVLRNGNVLGRGLSDWRGEALVPVAGVPVTTFSEDEDSVVSNEIDVVLQVIFDPATGLLTPAAQVRDGRLPATLPRVDPGALEAAAGTLPGTTRNIAIAARRVQTLSLSVLLP</sequence>
<comment type="caution">
    <text evidence="1">The sequence shown here is derived from an EMBL/GenBank/DDBJ whole genome shotgun (WGS) entry which is preliminary data.</text>
</comment>
<keyword evidence="2" id="KW-1185">Reference proteome</keyword>
<dbReference type="EMBL" id="SDKK01000027">
    <property type="protein sequence ID" value="TYC53473.1"/>
    <property type="molecule type" value="Genomic_DNA"/>
</dbReference>
<name>A0A6C2CJ77_9RHOO</name>
<dbReference type="RefSeq" id="WP_148581084.1">
    <property type="nucleotide sequence ID" value="NZ_SDKK01000027.1"/>
</dbReference>
<dbReference type="Proteomes" id="UP000389128">
    <property type="component" value="Unassembled WGS sequence"/>
</dbReference>
<proteinExistence type="predicted"/>
<dbReference type="AlphaFoldDB" id="A0A6C2CJ77"/>
<protein>
    <submittedName>
        <fullName evidence="1">Uncharacterized protein</fullName>
    </submittedName>
</protein>
<reference evidence="1 2" key="1">
    <citation type="submission" date="2019-01" db="EMBL/GenBank/DDBJ databases">
        <title>Zoogloea oleivorans genome sequencing and assembly.</title>
        <authorList>
            <person name="Tancsics A."/>
            <person name="Farkas M."/>
            <person name="Kriszt B."/>
            <person name="Maroti G."/>
            <person name="Horvath B."/>
        </authorList>
    </citation>
    <scope>NUCLEOTIDE SEQUENCE [LARGE SCALE GENOMIC DNA]</scope>
    <source>
        <strain evidence="1 2">Buc</strain>
    </source>
</reference>
<organism evidence="1 2">
    <name type="scientific">Zoogloea oleivorans</name>
    <dbReference type="NCBI Taxonomy" id="1552750"/>
    <lineage>
        <taxon>Bacteria</taxon>
        <taxon>Pseudomonadati</taxon>
        <taxon>Pseudomonadota</taxon>
        <taxon>Betaproteobacteria</taxon>
        <taxon>Rhodocyclales</taxon>
        <taxon>Zoogloeaceae</taxon>
        <taxon>Zoogloea</taxon>
    </lineage>
</organism>
<gene>
    <name evidence="1" type="ORF">ETQ85_21295</name>
</gene>
<evidence type="ECO:0000313" key="1">
    <source>
        <dbReference type="EMBL" id="TYC53473.1"/>
    </source>
</evidence>
<evidence type="ECO:0000313" key="2">
    <source>
        <dbReference type="Proteomes" id="UP000389128"/>
    </source>
</evidence>
<dbReference type="OrthoDB" id="8526268at2"/>